<evidence type="ECO:0000256" key="2">
    <source>
        <dbReference type="ARBA" id="ARBA00021483"/>
    </source>
</evidence>
<dbReference type="GO" id="GO:0007165">
    <property type="term" value="P:signal transduction"/>
    <property type="evidence" value="ECO:0007669"/>
    <property type="project" value="InterPro"/>
</dbReference>
<dbReference type="PROSITE" id="PS50851">
    <property type="entry name" value="CHEW"/>
    <property type="match status" value="1"/>
</dbReference>
<organism evidence="5 6">
    <name type="scientific">Duganella phyllosphaerae</name>
    <dbReference type="NCBI Taxonomy" id="762836"/>
    <lineage>
        <taxon>Bacteria</taxon>
        <taxon>Pseudomonadati</taxon>
        <taxon>Pseudomonadota</taxon>
        <taxon>Betaproteobacteria</taxon>
        <taxon>Burkholderiales</taxon>
        <taxon>Oxalobacteraceae</taxon>
        <taxon>Telluria group</taxon>
        <taxon>Duganella</taxon>
    </lineage>
</organism>
<gene>
    <name evidence="5" type="primary">cheW_5</name>
    <name evidence="5" type="ORF">DUPY_38080</name>
</gene>
<dbReference type="Gene3D" id="2.30.30.40">
    <property type="entry name" value="SH3 Domains"/>
    <property type="match status" value="1"/>
</dbReference>
<proteinExistence type="predicted"/>
<sequence length="177" mass="18992">MSRISHPATQTSTAIAVAGTAAATARQYLVFRLGGLDYALDFDKVQELRPLKELERFSADGEIISGVAVSRGVIMPIVDMRIAFGPRPPKHDPLTDVIILKLSSCVMGMVVDGVTDIVSLTMAQLQPIPLADTPPAVAPQVDYLLGIGAVDGRRLIVVDIDKLMSIRKFPCTPRQAA</sequence>
<evidence type="ECO:0000313" key="5">
    <source>
        <dbReference type="EMBL" id="OEZ96720.1"/>
    </source>
</evidence>
<evidence type="ECO:0000256" key="1">
    <source>
        <dbReference type="ARBA" id="ARBA00004496"/>
    </source>
</evidence>
<dbReference type="InterPro" id="IPR036061">
    <property type="entry name" value="CheW-like_dom_sf"/>
</dbReference>
<dbReference type="SMART" id="SM00260">
    <property type="entry name" value="CheW"/>
    <property type="match status" value="1"/>
</dbReference>
<dbReference type="AlphaFoldDB" id="A0A1E7WEI2"/>
<dbReference type="InterPro" id="IPR002545">
    <property type="entry name" value="CheW-lke_dom"/>
</dbReference>
<dbReference type="PANTHER" id="PTHR22617:SF45">
    <property type="entry name" value="CHEMOTAXIS PROTEIN CHEW"/>
    <property type="match status" value="1"/>
</dbReference>
<dbReference type="Pfam" id="PF01584">
    <property type="entry name" value="CheW"/>
    <property type="match status" value="1"/>
</dbReference>
<keyword evidence="6" id="KW-1185">Reference proteome</keyword>
<dbReference type="PANTHER" id="PTHR22617">
    <property type="entry name" value="CHEMOTAXIS SENSOR HISTIDINE KINASE-RELATED"/>
    <property type="match status" value="1"/>
</dbReference>
<comment type="subcellular location">
    <subcellularLocation>
        <location evidence="1">Cytoplasm</location>
    </subcellularLocation>
</comment>
<evidence type="ECO:0000313" key="6">
    <source>
        <dbReference type="Proteomes" id="UP000175989"/>
    </source>
</evidence>
<evidence type="ECO:0000259" key="4">
    <source>
        <dbReference type="PROSITE" id="PS50851"/>
    </source>
</evidence>
<dbReference type="InterPro" id="IPR039315">
    <property type="entry name" value="CheW"/>
</dbReference>
<name>A0A1E7WEI2_9BURK</name>
<keyword evidence="3" id="KW-0963">Cytoplasm</keyword>
<feature type="domain" description="CheW-like" evidence="4">
    <location>
        <begin position="25"/>
        <end position="169"/>
    </location>
</feature>
<dbReference type="Proteomes" id="UP000175989">
    <property type="component" value="Unassembled WGS sequence"/>
</dbReference>
<accession>A0A1E7WEI2</accession>
<dbReference type="GO" id="GO:0005829">
    <property type="term" value="C:cytosol"/>
    <property type="evidence" value="ECO:0007669"/>
    <property type="project" value="TreeGrafter"/>
</dbReference>
<dbReference type="PATRIC" id="fig|762836.4.peg.3930"/>
<protein>
    <recommendedName>
        <fullName evidence="2">Chemotaxis protein CheW</fullName>
    </recommendedName>
</protein>
<reference evidence="6" key="1">
    <citation type="journal article" date="2016" name="Front. Microbiol.">
        <title>Molecular Keys to the Janthinobacterium and Duganella spp. Interaction with the Plant Pathogen Fusarium graminearum.</title>
        <authorList>
            <person name="Haack F.S."/>
            <person name="Poehlein A."/>
            <person name="Kroger C."/>
            <person name="Voigt C.A."/>
            <person name="Piepenbring M."/>
            <person name="Bode H.B."/>
            <person name="Daniel R."/>
            <person name="Schafer W."/>
            <person name="Streit W.R."/>
        </authorList>
    </citation>
    <scope>NUCLEOTIDE SEQUENCE [LARGE SCALE GENOMIC DNA]</scope>
    <source>
        <strain evidence="6">T54</strain>
    </source>
</reference>
<evidence type="ECO:0000256" key="3">
    <source>
        <dbReference type="ARBA" id="ARBA00022490"/>
    </source>
</evidence>
<dbReference type="GO" id="GO:0006935">
    <property type="term" value="P:chemotaxis"/>
    <property type="evidence" value="ECO:0007669"/>
    <property type="project" value="InterPro"/>
</dbReference>
<dbReference type="Gene3D" id="2.40.50.180">
    <property type="entry name" value="CheA-289, Domain 4"/>
    <property type="match status" value="1"/>
</dbReference>
<dbReference type="EMBL" id="LROM01000106">
    <property type="protein sequence ID" value="OEZ96720.1"/>
    <property type="molecule type" value="Genomic_DNA"/>
</dbReference>
<dbReference type="RefSeq" id="WP_070250234.1">
    <property type="nucleotide sequence ID" value="NZ_LROM01000106.1"/>
</dbReference>
<comment type="caution">
    <text evidence="5">The sequence shown here is derived from an EMBL/GenBank/DDBJ whole genome shotgun (WGS) entry which is preliminary data.</text>
</comment>
<dbReference type="SUPFAM" id="SSF50341">
    <property type="entry name" value="CheW-like"/>
    <property type="match status" value="1"/>
</dbReference>